<dbReference type="AlphaFoldDB" id="A0A4T0HCY3"/>
<feature type="compositionally biased region" description="Basic and acidic residues" evidence="1">
    <location>
        <begin position="271"/>
        <end position="285"/>
    </location>
</feature>
<feature type="region of interest" description="Disordered" evidence="1">
    <location>
        <begin position="449"/>
        <end position="506"/>
    </location>
</feature>
<feature type="compositionally biased region" description="Basic and acidic residues" evidence="1">
    <location>
        <begin position="226"/>
        <end position="236"/>
    </location>
</feature>
<proteinExistence type="predicted"/>
<gene>
    <name evidence="2" type="ORF">E3P90_01603</name>
</gene>
<feature type="compositionally biased region" description="Polar residues" evidence="1">
    <location>
        <begin position="486"/>
        <end position="498"/>
    </location>
</feature>
<dbReference type="Proteomes" id="UP000306954">
    <property type="component" value="Unassembled WGS sequence"/>
</dbReference>
<evidence type="ECO:0000256" key="1">
    <source>
        <dbReference type="SAM" id="MobiDB-lite"/>
    </source>
</evidence>
<comment type="caution">
    <text evidence="2">The sequence shown here is derived from an EMBL/GenBank/DDBJ whole genome shotgun (WGS) entry which is preliminary data.</text>
</comment>
<reference evidence="2 3" key="1">
    <citation type="submission" date="2019-03" db="EMBL/GenBank/DDBJ databases">
        <title>Sequencing 23 genomes of Wallemia ichthyophaga.</title>
        <authorList>
            <person name="Gostincar C."/>
        </authorList>
    </citation>
    <scope>NUCLEOTIDE SEQUENCE [LARGE SCALE GENOMIC DNA]</scope>
    <source>
        <strain evidence="2 3">EXF-8621</strain>
    </source>
</reference>
<evidence type="ECO:0000313" key="3">
    <source>
        <dbReference type="Proteomes" id="UP000306954"/>
    </source>
</evidence>
<accession>A0A4T0HCY3</accession>
<evidence type="ECO:0000313" key="2">
    <source>
        <dbReference type="EMBL" id="TIB13519.1"/>
    </source>
</evidence>
<feature type="region of interest" description="Disordered" evidence="1">
    <location>
        <begin position="224"/>
        <end position="326"/>
    </location>
</feature>
<dbReference type="EMBL" id="SPOF01000014">
    <property type="protein sequence ID" value="TIB13519.1"/>
    <property type="molecule type" value="Genomic_DNA"/>
</dbReference>
<organism evidence="2 3">
    <name type="scientific">Wallemia ichthyophaga</name>
    <dbReference type="NCBI Taxonomy" id="245174"/>
    <lineage>
        <taxon>Eukaryota</taxon>
        <taxon>Fungi</taxon>
        <taxon>Dikarya</taxon>
        <taxon>Basidiomycota</taxon>
        <taxon>Wallemiomycotina</taxon>
        <taxon>Wallemiomycetes</taxon>
        <taxon>Wallemiales</taxon>
        <taxon>Wallemiaceae</taxon>
        <taxon>Wallemia</taxon>
    </lineage>
</organism>
<name>A0A4T0HCY3_WALIC</name>
<feature type="compositionally biased region" description="Low complexity" evidence="1">
    <location>
        <begin position="453"/>
        <end position="479"/>
    </location>
</feature>
<sequence length="591" mass="65602">MSLTQMSAGVRGQVDRPREDILDIHQLAKSVQANRSKHSFDQVTFKDMSRFKNSRGHIRQFYECLILYKFLGRPSTDMELHSMDDFNKIPYVRGRDIPADKCALGFFPVRAKLPVGVTPSREIITMWAIDEYVKHLDSHFAYHCILHLATSKVEWTRVGDWFCNNCKMVSWAKRDTCVYEGDHKDEIPRHFLKKEIALCEPEVQTAFDMGMRVFALSGSFQGMEALDGKPGRNNRDKSKKGSQQRSNQRNQANKRNIQPPASIQPAMPAKPQDRSRDRSQDRSQDPQKPGIHPAFNSSNLATPKHQHKRSLERSTSAGIIGSKPMAGSNSLLYSPSLLRPSVANPTLQHTPTLARSANASESLSSYASVTHRPQITLSNTSFAPLSTPPQLHATASHSAAATPAKGKLSEFTQFTNDLPEYSPISGYKTIEAFNRDHLRAEAHRDLSHTTLFPGSSGPLGVSLSSSPSRTSSRLVSSASDLPPLSMTPSNSTQSGTSPEPSPIEPLQMDLLNNYNYANYSRLVPRSSVSHLKSLNLPNNYSYNGTNNYTAAAGAGYTMDSYSTRSELALNNFMQYMDINQGTATAREKSTL</sequence>
<protein>
    <submittedName>
        <fullName evidence="2">Uncharacterized protein</fullName>
    </submittedName>
</protein>